<feature type="transmembrane region" description="Helical" evidence="1">
    <location>
        <begin position="233"/>
        <end position="264"/>
    </location>
</feature>
<organism evidence="2 3">
    <name type="scientific">Marinobacter lacisalsi</name>
    <dbReference type="NCBI Taxonomy" id="475979"/>
    <lineage>
        <taxon>Bacteria</taxon>
        <taxon>Pseudomonadati</taxon>
        <taxon>Pseudomonadota</taxon>
        <taxon>Gammaproteobacteria</taxon>
        <taxon>Pseudomonadales</taxon>
        <taxon>Marinobacteraceae</taxon>
        <taxon>Marinobacter</taxon>
    </lineage>
</organism>
<evidence type="ECO:0000313" key="3">
    <source>
        <dbReference type="Proteomes" id="UP001595798"/>
    </source>
</evidence>
<keyword evidence="1" id="KW-1133">Transmembrane helix</keyword>
<feature type="transmembrane region" description="Helical" evidence="1">
    <location>
        <begin position="338"/>
        <end position="364"/>
    </location>
</feature>
<keyword evidence="1" id="KW-0812">Transmembrane</keyword>
<keyword evidence="1" id="KW-0472">Membrane</keyword>
<proteinExistence type="predicted"/>
<protein>
    <submittedName>
        <fullName evidence="2">Uncharacterized protein</fullName>
    </submittedName>
</protein>
<evidence type="ECO:0000256" key="1">
    <source>
        <dbReference type="SAM" id="Phobius"/>
    </source>
</evidence>
<feature type="transmembrane region" description="Helical" evidence="1">
    <location>
        <begin position="127"/>
        <end position="146"/>
    </location>
</feature>
<accession>A0ABV8QG82</accession>
<feature type="transmembrane region" description="Helical" evidence="1">
    <location>
        <begin position="192"/>
        <end position="212"/>
    </location>
</feature>
<name>A0ABV8QG82_9GAMM</name>
<feature type="transmembrane region" description="Helical" evidence="1">
    <location>
        <begin position="296"/>
        <end position="318"/>
    </location>
</feature>
<comment type="caution">
    <text evidence="2">The sequence shown here is derived from an EMBL/GenBank/DDBJ whole genome shotgun (WGS) entry which is preliminary data.</text>
</comment>
<feature type="transmembrane region" description="Helical" evidence="1">
    <location>
        <begin position="412"/>
        <end position="432"/>
    </location>
</feature>
<evidence type="ECO:0000313" key="2">
    <source>
        <dbReference type="EMBL" id="MFC4259029.1"/>
    </source>
</evidence>
<feature type="transmembrane region" description="Helical" evidence="1">
    <location>
        <begin position="167"/>
        <end position="186"/>
    </location>
</feature>
<sequence length="437" mass="45611">MKSQPVVGFAACCWVALLSIGVSPESAWAKTVTLASVGGGILLSLSTWMRKSSAGWGLALFGLAAISYTVLNTPFDPAAGATRFSSVILLLLGIGILRKYLVSQNISHVIEQVLGQPRLRESPFPLFLLYSSLTFLLSLAVVPLVGTLTRNTQLDHRDHVRIAMRSVGSTMFIAPTTVGAAAVALMFPDLNWGQAVVVGIPLAAAMMMLTCLRGSGAGSEKQVPSPGSTDLRWLYRLIGLFVSILIGAKFVAGLATVTAVALAVSLSGALSTIHAQGLKALIANAGEAVNNSSAEILMFIACGTLFVALNSTEGSLFLQGAVEGASGVLSITPVQALVIVSALPLLSVCGIHPMVLFTAFFPIFHSVSTVGNVIQYHWWIAMFVISQLISPVSISAIAAASSIGLSPYKVSLRLHAGFALLLSICCVGYLSLVGSLL</sequence>
<reference evidence="3" key="1">
    <citation type="journal article" date="2019" name="Int. J. Syst. Evol. Microbiol.">
        <title>The Global Catalogue of Microorganisms (GCM) 10K type strain sequencing project: providing services to taxonomists for standard genome sequencing and annotation.</title>
        <authorList>
            <consortium name="The Broad Institute Genomics Platform"/>
            <consortium name="The Broad Institute Genome Sequencing Center for Infectious Disease"/>
            <person name="Wu L."/>
            <person name="Ma J."/>
        </authorList>
    </citation>
    <scope>NUCLEOTIDE SEQUENCE [LARGE SCALE GENOMIC DNA]</scope>
    <source>
        <strain evidence="3">CECT 7297</strain>
    </source>
</reference>
<feature type="transmembrane region" description="Helical" evidence="1">
    <location>
        <begin position="376"/>
        <end position="400"/>
    </location>
</feature>
<dbReference type="RefSeq" id="WP_379886573.1">
    <property type="nucleotide sequence ID" value="NZ_JBHSDI010000011.1"/>
</dbReference>
<feature type="transmembrane region" description="Helical" evidence="1">
    <location>
        <begin position="53"/>
        <end position="71"/>
    </location>
</feature>
<gene>
    <name evidence="2" type="ORF">ACFOZ5_08320</name>
</gene>
<dbReference type="Proteomes" id="UP001595798">
    <property type="component" value="Unassembled WGS sequence"/>
</dbReference>
<keyword evidence="3" id="KW-1185">Reference proteome</keyword>
<dbReference type="EMBL" id="JBHSDI010000011">
    <property type="protein sequence ID" value="MFC4259029.1"/>
    <property type="molecule type" value="Genomic_DNA"/>
</dbReference>